<evidence type="ECO:0000313" key="10">
    <source>
        <dbReference type="Proteomes" id="UP000290289"/>
    </source>
</evidence>
<evidence type="ECO:0000256" key="1">
    <source>
        <dbReference type="ARBA" id="ARBA00004370"/>
    </source>
</evidence>
<comment type="caution">
    <text evidence="9">The sequence shown here is derived from an EMBL/GenBank/DDBJ whole genome shotgun (WGS) entry which is preliminary data.</text>
</comment>
<evidence type="ECO:0008006" key="11">
    <source>
        <dbReference type="Google" id="ProtNLM"/>
    </source>
</evidence>
<name>A0A498HM49_MALDO</name>
<dbReference type="InterPro" id="IPR054549">
    <property type="entry name" value="UVB_sens_RUS_dom"/>
</dbReference>
<organism evidence="9 10">
    <name type="scientific">Malus domestica</name>
    <name type="common">Apple</name>
    <name type="synonym">Pyrus malus</name>
    <dbReference type="NCBI Taxonomy" id="3750"/>
    <lineage>
        <taxon>Eukaryota</taxon>
        <taxon>Viridiplantae</taxon>
        <taxon>Streptophyta</taxon>
        <taxon>Embryophyta</taxon>
        <taxon>Tracheophyta</taxon>
        <taxon>Spermatophyta</taxon>
        <taxon>Magnoliopsida</taxon>
        <taxon>eudicotyledons</taxon>
        <taxon>Gunneridae</taxon>
        <taxon>Pentapetalae</taxon>
        <taxon>rosids</taxon>
        <taxon>fabids</taxon>
        <taxon>Rosales</taxon>
        <taxon>Rosaceae</taxon>
        <taxon>Amygdaloideae</taxon>
        <taxon>Maleae</taxon>
        <taxon>Malus</taxon>
    </lineage>
</organism>
<sequence>MSPSEDKWVIRELVRDLLGKAEVPVKVLKDFQASSVSWVMRDLWRAVSRAAMWSGERVLGGGVGRSPWDWREEEGGGSLLRAKIEEFNFKILILKELYKSIVCFSESTEALKQSAMEVASAEIIVEEWNGSSSTKLSRTATITASPSLSIQRSGSPFHHVWRRFLEAFVPEARFMQGFPSSVTPDYVPFQVWDLLQGLSTYIRTMLSTQALLSAIGVGEKSATVIGATFQWFLRDLTGMLGGAILLFYGSSRVLFTLQPVETFVPSYVFMNSHYCVHHLFTISCLPSTLILQGSNLDSNAKMWRLVADLMNDLGMLMDLVSPLFPSVFVFVVCLGSISRSFTGVASGATRAALTQHFALQSNAADISAKEGSQETVATMVGMALGMLLARVTMGHPLAIWFSFLSLTVFHMYANYKAVRCLALNSLNPERCSIVLQHFMKTGQVLSPQQVSKMEHVLPIWASSWSSKKTESMHVDVSLGVRVSSLNHLELLSFFSCPLNFIFRKDLLHSAGSHYKKARYLLMERKGNICIVMHKDSTATDVLQSFFHANAMASLTDKRRILHSESQAWMDKHYEDFIQKLKTSGWKTERLLSPTIVWKANWICGPSDGKTD</sequence>
<evidence type="ECO:0000313" key="9">
    <source>
        <dbReference type="EMBL" id="RXH70003.1"/>
    </source>
</evidence>
<evidence type="ECO:0000259" key="8">
    <source>
        <dbReference type="Pfam" id="PF24160"/>
    </source>
</evidence>
<keyword evidence="5 6" id="KW-0472">Membrane</keyword>
<evidence type="ECO:0000259" key="7">
    <source>
        <dbReference type="Pfam" id="PF04884"/>
    </source>
</evidence>
<dbReference type="GO" id="GO:0016020">
    <property type="term" value="C:membrane"/>
    <property type="evidence" value="ECO:0007669"/>
    <property type="project" value="UniProtKB-SubCell"/>
</dbReference>
<evidence type="ECO:0000256" key="4">
    <source>
        <dbReference type="ARBA" id="ARBA00022989"/>
    </source>
</evidence>
<comment type="similarity">
    <text evidence="2">Belongs to the RUS1 family.</text>
</comment>
<proteinExistence type="inferred from homology"/>
<reference evidence="9 10" key="1">
    <citation type="submission" date="2018-10" db="EMBL/GenBank/DDBJ databases">
        <title>A high-quality apple genome assembly.</title>
        <authorList>
            <person name="Hu J."/>
        </authorList>
    </citation>
    <scope>NUCLEOTIDE SEQUENCE [LARGE SCALE GENOMIC DNA]</scope>
    <source>
        <strain evidence="10">cv. HFTH1</strain>
        <tissue evidence="9">Young leaf</tissue>
    </source>
</reference>
<dbReference type="Proteomes" id="UP000290289">
    <property type="component" value="Chromosome 16"/>
</dbReference>
<gene>
    <name evidence="9" type="ORF">DVH24_007259</name>
</gene>
<dbReference type="Pfam" id="PF04884">
    <property type="entry name" value="UVB_sens_prot"/>
    <property type="match status" value="1"/>
</dbReference>
<keyword evidence="10" id="KW-1185">Reference proteome</keyword>
<comment type="subcellular location">
    <subcellularLocation>
        <location evidence="1">Membrane</location>
    </subcellularLocation>
</comment>
<evidence type="ECO:0000256" key="2">
    <source>
        <dbReference type="ARBA" id="ARBA00007558"/>
    </source>
</evidence>
<dbReference type="PANTHER" id="PTHR12770">
    <property type="entry name" value="RUS1 FAMILY PROTEIN C16ORF58"/>
    <property type="match status" value="1"/>
</dbReference>
<accession>A0A498HM49</accession>
<keyword evidence="3 6" id="KW-0812">Transmembrane</keyword>
<protein>
    <recommendedName>
        <fullName evidence="11">Protein root UVB sensitive 3</fullName>
    </recommendedName>
</protein>
<evidence type="ECO:0000256" key="3">
    <source>
        <dbReference type="ARBA" id="ARBA00022692"/>
    </source>
</evidence>
<feature type="transmembrane region" description="Helical" evidence="6">
    <location>
        <begin position="397"/>
        <end position="415"/>
    </location>
</feature>
<dbReference type="PANTHER" id="PTHR12770:SF31">
    <property type="entry name" value="RUS FAMILY MEMBER 1"/>
    <property type="match status" value="1"/>
</dbReference>
<dbReference type="InterPro" id="IPR055412">
    <property type="entry name" value="UVB_sens_C"/>
</dbReference>
<feature type="transmembrane region" description="Helical" evidence="6">
    <location>
        <begin position="315"/>
        <end position="337"/>
    </location>
</feature>
<feature type="domain" description="Root UVB sensitive protein C-terminal" evidence="8">
    <location>
        <begin position="506"/>
        <end position="601"/>
    </location>
</feature>
<dbReference type="AlphaFoldDB" id="A0A498HM49"/>
<evidence type="ECO:0000256" key="6">
    <source>
        <dbReference type="SAM" id="Phobius"/>
    </source>
</evidence>
<feature type="domain" description="Protein root UVB sensitive/RUS" evidence="7">
    <location>
        <begin position="158"/>
        <end position="441"/>
    </location>
</feature>
<dbReference type="InterPro" id="IPR006968">
    <property type="entry name" value="RUS_fam"/>
</dbReference>
<keyword evidence="4 6" id="KW-1133">Transmembrane helix</keyword>
<dbReference type="EMBL" id="RDQH01000342">
    <property type="protein sequence ID" value="RXH70003.1"/>
    <property type="molecule type" value="Genomic_DNA"/>
</dbReference>
<dbReference type="Pfam" id="PF24160">
    <property type="entry name" value="UVB_sens_C"/>
    <property type="match status" value="1"/>
</dbReference>
<evidence type="ECO:0000256" key="5">
    <source>
        <dbReference type="ARBA" id="ARBA00023136"/>
    </source>
</evidence>